<sequence>MSQKNDFKAFSISDNANVVSQKLYEESKGLLTGFPPNDVPIHLLNKVLRQSSTISSVVANFIATQSGDDVLDDGNVAKLTEQLNKALEQKTTTKVPDASLTQKGVVQLTNVIGNSDTLAVTQKLVQEIINSLRKDINNRVPNIRKVNGKALSTDISLNAVDIGALPSNGTAIAANKLATARTIAGVAFDGTANINIPAGNVGAYTKAEVNNLINTVNNIPVGVPIPWPTAIPPTGWLQCNGAAFDKSKFPELAAAYSSGVLPDLRGEFIRGWDSSRGVDSGRALLSWQRGSSLGQYVEYYTGGLGHDISDGDGIEYNDSKARRYNSSILGIIGHGINYLRLRPRNIAFNYIVRAA</sequence>
<dbReference type="AlphaFoldDB" id="A0A7X5TKY9"/>
<evidence type="ECO:0000313" key="4">
    <source>
        <dbReference type="EMBL" id="NHB96138.1"/>
    </source>
</evidence>
<dbReference type="PANTHER" id="PTHR35191:SF1">
    <property type="entry name" value="PROPHAGE SIDE TAIL FIBER PROTEIN HOMOLOG STFQ-RELATED"/>
    <property type="match status" value="1"/>
</dbReference>
<dbReference type="GO" id="GO:0046718">
    <property type="term" value="P:symbiont entry into host cell"/>
    <property type="evidence" value="ECO:0007669"/>
    <property type="project" value="InterPro"/>
</dbReference>
<evidence type="ECO:0000313" key="5">
    <source>
        <dbReference type="Proteomes" id="UP000547931"/>
    </source>
</evidence>
<dbReference type="GO" id="GO:0019062">
    <property type="term" value="P:virion attachment to host cell"/>
    <property type="evidence" value="ECO:0007669"/>
    <property type="project" value="InterPro"/>
</dbReference>
<dbReference type="Pfam" id="PF07484">
    <property type="entry name" value="Collar"/>
    <property type="match status" value="1"/>
</dbReference>
<dbReference type="Gene3D" id="3.90.1340.10">
    <property type="entry name" value="Phage tail collar domain"/>
    <property type="match status" value="1"/>
</dbReference>
<accession>A0A7X5TKY9</accession>
<proteinExistence type="predicted"/>
<dbReference type="InterPro" id="IPR005068">
    <property type="entry name" value="Phage_lambda_Stf-r2"/>
</dbReference>
<dbReference type="PANTHER" id="PTHR35191">
    <property type="entry name" value="PROPHAGE SIDE TAIL FIBER PROTEIN HOMOLOG STFQ-RELATED"/>
    <property type="match status" value="1"/>
</dbReference>
<evidence type="ECO:0000259" key="3">
    <source>
        <dbReference type="Pfam" id="PF07484"/>
    </source>
</evidence>
<keyword evidence="5" id="KW-1185">Reference proteome</keyword>
<dbReference type="InterPro" id="IPR037053">
    <property type="entry name" value="Phage_tail_collar_dom_sf"/>
</dbReference>
<evidence type="ECO:0000256" key="1">
    <source>
        <dbReference type="ARBA" id="ARBA00004328"/>
    </source>
</evidence>
<reference evidence="4 5" key="1">
    <citation type="submission" date="2018-02" db="EMBL/GenBank/DDBJ databases">
        <authorList>
            <person name="Machado R.A."/>
        </authorList>
    </citation>
    <scope>NUCLEOTIDE SEQUENCE [LARGE SCALE GENOMIC DNA]</scope>
    <source>
        <strain evidence="4 5">DSM 23271</strain>
    </source>
</reference>
<keyword evidence="2" id="KW-0945">Host-virus interaction</keyword>
<dbReference type="EMBL" id="PUJV01000005">
    <property type="protein sequence ID" value="NHB96138.1"/>
    <property type="molecule type" value="Genomic_DNA"/>
</dbReference>
<dbReference type="Proteomes" id="UP000547931">
    <property type="component" value="Unassembled WGS sequence"/>
</dbReference>
<protein>
    <submittedName>
        <fullName evidence="4">Phage tail protein</fullName>
    </submittedName>
</protein>
<comment type="caution">
    <text evidence="4">The sequence shown here is derived from an EMBL/GenBank/DDBJ whole genome shotgun (WGS) entry which is preliminary data.</text>
</comment>
<evidence type="ECO:0000256" key="2">
    <source>
        <dbReference type="ARBA" id="ARBA00022581"/>
    </source>
</evidence>
<dbReference type="SUPFAM" id="SSF88874">
    <property type="entry name" value="Receptor-binding domain of short tail fibre protein gp12"/>
    <property type="match status" value="1"/>
</dbReference>
<dbReference type="InterPro" id="IPR051934">
    <property type="entry name" value="Phage_Tail_Fiber_Structural"/>
</dbReference>
<feature type="domain" description="Phage tail collar" evidence="3">
    <location>
        <begin position="222"/>
        <end position="269"/>
    </location>
</feature>
<dbReference type="InterPro" id="IPR011083">
    <property type="entry name" value="Phage_tail_collar_dom"/>
</dbReference>
<dbReference type="Pfam" id="PF03406">
    <property type="entry name" value="Phage_fiber_2"/>
    <property type="match status" value="1"/>
</dbReference>
<dbReference type="RefSeq" id="WP_166286963.1">
    <property type="nucleotide sequence ID" value="NZ_CAWPIE010000005.1"/>
</dbReference>
<name>A0A7X5TKY9_9GAMM</name>
<gene>
    <name evidence="4" type="ORF">C5470_06705</name>
</gene>
<comment type="subcellular location">
    <subcellularLocation>
        <location evidence="1">Virion</location>
    </subcellularLocation>
</comment>
<organism evidence="4 5">
    <name type="scientific">Photorhabdus stackebrandtii</name>
    <dbReference type="NCBI Taxonomy" id="1123042"/>
    <lineage>
        <taxon>Bacteria</taxon>
        <taxon>Pseudomonadati</taxon>
        <taxon>Pseudomonadota</taxon>
        <taxon>Gammaproteobacteria</taxon>
        <taxon>Enterobacterales</taxon>
        <taxon>Morganellaceae</taxon>
        <taxon>Photorhabdus</taxon>
    </lineage>
</organism>